<evidence type="ECO:0000313" key="3">
    <source>
        <dbReference type="EMBL" id="CAL6102413.1"/>
    </source>
</evidence>
<organism evidence="2">
    <name type="scientific">Hexamita inflata</name>
    <dbReference type="NCBI Taxonomy" id="28002"/>
    <lineage>
        <taxon>Eukaryota</taxon>
        <taxon>Metamonada</taxon>
        <taxon>Diplomonadida</taxon>
        <taxon>Hexamitidae</taxon>
        <taxon>Hexamitinae</taxon>
        <taxon>Hexamita</taxon>
    </lineage>
</organism>
<comment type="caution">
    <text evidence="2">The sequence shown here is derived from an EMBL/GenBank/DDBJ whole genome shotgun (WGS) entry which is preliminary data.</text>
</comment>
<reference evidence="3 4" key="2">
    <citation type="submission" date="2024-07" db="EMBL/GenBank/DDBJ databases">
        <authorList>
            <person name="Akdeniz Z."/>
        </authorList>
    </citation>
    <scope>NUCLEOTIDE SEQUENCE [LARGE SCALE GENOMIC DNA]</scope>
</reference>
<dbReference type="EMBL" id="CAXDID020000555">
    <property type="protein sequence ID" value="CAL6102413.1"/>
    <property type="molecule type" value="Genomic_DNA"/>
</dbReference>
<protein>
    <submittedName>
        <fullName evidence="2">Uncharacterized protein</fullName>
    </submittedName>
</protein>
<feature type="region of interest" description="Disordered" evidence="1">
    <location>
        <begin position="1402"/>
        <end position="1452"/>
    </location>
</feature>
<keyword evidence="4" id="KW-1185">Reference proteome</keyword>
<dbReference type="Proteomes" id="UP001642409">
    <property type="component" value="Unassembled WGS sequence"/>
</dbReference>
<evidence type="ECO:0000256" key="1">
    <source>
        <dbReference type="SAM" id="MobiDB-lite"/>
    </source>
</evidence>
<reference evidence="2" key="1">
    <citation type="submission" date="2023-06" db="EMBL/GenBank/DDBJ databases">
        <authorList>
            <person name="Kurt Z."/>
        </authorList>
    </citation>
    <scope>NUCLEOTIDE SEQUENCE</scope>
</reference>
<dbReference type="EMBL" id="CATOUU010000049">
    <property type="protein sequence ID" value="CAI9914364.1"/>
    <property type="molecule type" value="Genomic_DNA"/>
</dbReference>
<proteinExistence type="predicted"/>
<feature type="compositionally biased region" description="Basic residues" evidence="1">
    <location>
        <begin position="1411"/>
        <end position="1431"/>
    </location>
</feature>
<evidence type="ECO:0000313" key="4">
    <source>
        <dbReference type="Proteomes" id="UP001642409"/>
    </source>
</evidence>
<name>A0AA86TBP7_9EUKA</name>
<sequence>MSGLNYKATEFSGNIQTEMDLKQNIDGSKLLNLSGIDQKIAECAFTKYMSAVSASCPNMEYYDRIFSNLSNIKLQTSDLLSGPELKLLTTYLQNSGPHNQVLAKEAASCQNDPVKSKAFLNQFQSDLKDIKSYLKKLNPVQIEHILSMNDKNIDQDVVVHIETSLEKAKIIYPGQTEGVMSQTIISTINNEKTPVLSFETLESLLKYDQVLKNVGQAITEAKVSILKEIKINHPKYFSLSTQFGPRDYDYALTLIILQFGMASSAYLQLLSADKKNLSFEEKNNAMNYMKEYKVVLDDSIRLQAAQQLSFVDLIFKSLGITCSDRIEDSYELVRFDRLCDLDERPYENYKIAEKTILKKVDLDKRTLYQNQKHSNSLEQQICKQLGSQLFQYDGDTKGLGEKNQQLMYIPYEFMDIANYFMKTNNVTTGVQDFAIKVTKAIQYTIFSTLVQQNFFKDNLITESFNLIFGKEQDITSSMQMICDVLHNQAKNTNLLQNILQPQVFQMLLFDPQLADFVILRVILQIYFFFMEYSPDTKFSEEQQKKNIHIRPHILLFNNLGCIITELYYRLAGTFKYPYHIPIRFIPEQLIKPQNIVDFNGIKLYIDQSPSIIGKQYAMKLDTMLNFNFHNCSTTNHPEFFRLPSYCEKMDNVLGEYSDFAVYKVLDRTQIVLIYPNHQIFTVVNTKQNPLTRQFAPERKVTISHFFKDSNIFYNEAMIEAWISGIDYEIKQKGLCQARKILFKLDLLSEMQKGVDKISQLTQEYNLLVLNSKKMNSLEKLQQKHDLPANLQLQELIDKIYAIIISKRVINSMKACYLVNTDIPFNLGKLVEQKQLKFITEFFSYQKKLEGYKKIELVYDKILPLYYQTAVNFIKTLFKHDLLELYYDTIHYQKCLSDTFEQEQNGLCELVHSALAVQDLTDENLGPIMHQFSQKILKLQQTSSQKSINFTTTSIEQYSEVFASIFNCFENSWAGIDFNLLVTSLIAYISRLNNSYGFNIAQEMEQIHQQVETLFSEIDFNSFDCPQVKSKLKDKHEVIRLVQQFFKMTGIKDISILERATLKTQESIVPSIVCDQYKKFKTAGSRLVKTIKSGVNILSLASTVNTNFYMKKRTFYFQVPSGQMDLHSFKNASQNKILTQQLTQIKQTYVDQIFKYDFIKLFVNINSAYDGSAKMKQFANWGLLIVAKVLEPFVQKTAFMKQLGLLVQLSTTTLQEITQNEFKELTSLINPQQINNFIRQYLVFHQDFISNAFSNNNESAIKQYFYDQKKVQTSITRNQKLFGELFSATSTHESPLQLDTEVLALNQLSTLLKDAVNAKMGDIANFDIYDFDLKYNFDELNLFQQKLNVPLQAYTPVEKKVQVPEIQQPVQQVQPIQQVEQKQVIGAEQVIEEEAKLILEQQQQKEQQKKDKKDKKKKQKEKEKKKNAKPKTQKQQEDLQDDEDEEQQEVEQETINQAIPQQTQQTQGFRNNLHVEEQISQPRAQELKPESVSNITPLQAVQEPVIEAVSEQQDAPPGLESEPEGEYKYATQLLQKKITFTTKLMNLNPSKLEGMSKIIAQFTNTLQHLVSQAQGKDEQFKAKFRSIFPMNPHEFLAALFTKPSSTCILFFENITTQLGQNCLKIFQNFQELYLLVLGQIIFKLDLSALKMVNIKFETQIFNQKLQAVKKTLNSTEKQTLEILLKQLDLQNLYVPFMAGLAADFSICPVYHSSGCNYQGTCYHSYSAWYIMEQIYEQFAPQAQLPNSQFRAAFENTLQCFPLQCPTCGLVGFTKLQKRQIIAHGAADQAVEEKLKQLIQEADENEPSRFIVLEIGGEGYLSGVQSCCWTNQYIDEFI</sequence>
<evidence type="ECO:0000313" key="2">
    <source>
        <dbReference type="EMBL" id="CAI9914364.1"/>
    </source>
</evidence>
<accession>A0AA86TBP7</accession>
<gene>
    <name evidence="2" type="ORF">HINF_LOCUS2009</name>
    <name evidence="3" type="ORF">HINF_LOCUS71654</name>
</gene>
<feature type="compositionally biased region" description="Acidic residues" evidence="1">
    <location>
        <begin position="1437"/>
        <end position="1451"/>
    </location>
</feature>